<protein>
    <submittedName>
        <fullName evidence="1">Uncharacterized protein</fullName>
    </submittedName>
</protein>
<name>A0ABN7P481_TIMPD</name>
<comment type="caution">
    <text evidence="1">The sequence shown here is derived from an EMBL/GenBank/DDBJ whole genome shotgun (WGS) entry which is preliminary data.</text>
</comment>
<organism evidence="1 2">
    <name type="scientific">Timema podura</name>
    <name type="common">Walking stick</name>
    <dbReference type="NCBI Taxonomy" id="61482"/>
    <lineage>
        <taxon>Eukaryota</taxon>
        <taxon>Metazoa</taxon>
        <taxon>Ecdysozoa</taxon>
        <taxon>Arthropoda</taxon>
        <taxon>Hexapoda</taxon>
        <taxon>Insecta</taxon>
        <taxon>Pterygota</taxon>
        <taxon>Neoptera</taxon>
        <taxon>Polyneoptera</taxon>
        <taxon>Phasmatodea</taxon>
        <taxon>Timematodea</taxon>
        <taxon>Timematoidea</taxon>
        <taxon>Timematidae</taxon>
        <taxon>Timema</taxon>
    </lineage>
</organism>
<feature type="non-terminal residue" evidence="1">
    <location>
        <position position="263"/>
    </location>
</feature>
<evidence type="ECO:0000313" key="2">
    <source>
        <dbReference type="Proteomes" id="UP001153148"/>
    </source>
</evidence>
<proteinExistence type="predicted"/>
<keyword evidence="2" id="KW-1185">Reference proteome</keyword>
<sequence>MIDLKYMRSQEYDTYLYMNQSLSSEVTMHHGLTTHFMNEASKLHEEDIFHGLDLHLEDVIQFQGQVDATIHRLMLFREHWSLYLLCVSRLERWIKKAQEIRVEMDMKVQLNANLAILNSASQHLEFAIISVPLSDASEHVQQLSQLQEYIHCLEGTCWRCALITAGCSGQNHLYRNDPQPQSHFIQNKRLAAALSARILTWFHTYSVTRATATGRVCVAHAYNGRWSLDACTLHGYFRPQWPLRPGQVIKCAPSLLILCLVTE</sequence>
<gene>
    <name evidence="1" type="ORF">TPAB3V08_LOCUS7296</name>
</gene>
<evidence type="ECO:0000313" key="1">
    <source>
        <dbReference type="EMBL" id="CAG2060339.1"/>
    </source>
</evidence>
<accession>A0ABN7P481</accession>
<dbReference type="EMBL" id="CAJPIN010012119">
    <property type="protein sequence ID" value="CAG2060339.1"/>
    <property type="molecule type" value="Genomic_DNA"/>
</dbReference>
<dbReference type="Proteomes" id="UP001153148">
    <property type="component" value="Unassembled WGS sequence"/>
</dbReference>
<reference evidence="1" key="1">
    <citation type="submission" date="2021-03" db="EMBL/GenBank/DDBJ databases">
        <authorList>
            <person name="Tran Van P."/>
        </authorList>
    </citation>
    <scope>NUCLEOTIDE SEQUENCE</scope>
</reference>